<evidence type="ECO:0000313" key="3">
    <source>
        <dbReference type="EMBL" id="TDT46397.1"/>
    </source>
</evidence>
<keyword evidence="4" id="KW-1185">Reference proteome</keyword>
<reference evidence="3 4" key="1">
    <citation type="submission" date="2019-03" db="EMBL/GenBank/DDBJ databases">
        <title>Genomic Encyclopedia of Archaeal and Bacterial Type Strains, Phase II (KMG-II): from individual species to whole genera.</title>
        <authorList>
            <person name="Goeker M."/>
        </authorList>
    </citation>
    <scope>NUCLEOTIDE SEQUENCE [LARGE SCALE GENOMIC DNA]</scope>
    <source>
        <strain evidence="3 4">DSM 25233</strain>
    </source>
</reference>
<evidence type="ECO:0000313" key="4">
    <source>
        <dbReference type="Proteomes" id="UP000294749"/>
    </source>
</evidence>
<dbReference type="AlphaFoldDB" id="A0A4R7K5A5"/>
<keyword evidence="2" id="KW-0812">Transmembrane</keyword>
<accession>A0A4R7K5A5</accession>
<sequence>MNSTITLNSDSTQNQLEKNTTHKSPSFNLKWSLKPIVVYVAFLATCLTLAYGGLVVYSIAFFIIGSIGLAALYIWNNANEMKMDLSFKVDLEQSELEKDLYRELA</sequence>
<dbReference type="RefSeq" id="WP_133685878.1">
    <property type="nucleotide sequence ID" value="NZ_SOAY01000010.1"/>
</dbReference>
<dbReference type="EMBL" id="SOAY01000010">
    <property type="protein sequence ID" value="TDT46397.1"/>
    <property type="molecule type" value="Genomic_DNA"/>
</dbReference>
<keyword evidence="2" id="KW-1133">Transmembrane helix</keyword>
<keyword evidence="2" id="KW-0472">Membrane</keyword>
<feature type="transmembrane region" description="Helical" evidence="2">
    <location>
        <begin position="31"/>
        <end position="51"/>
    </location>
</feature>
<organism evidence="3 4">
    <name type="scientific">Maribacter spongiicola</name>
    <dbReference type="NCBI Taxonomy" id="1206753"/>
    <lineage>
        <taxon>Bacteria</taxon>
        <taxon>Pseudomonadati</taxon>
        <taxon>Bacteroidota</taxon>
        <taxon>Flavobacteriia</taxon>
        <taxon>Flavobacteriales</taxon>
        <taxon>Flavobacteriaceae</taxon>
        <taxon>Maribacter</taxon>
    </lineage>
</organism>
<protein>
    <submittedName>
        <fullName evidence="3">Uncharacterized protein</fullName>
    </submittedName>
</protein>
<feature type="region of interest" description="Disordered" evidence="1">
    <location>
        <begin position="1"/>
        <end position="23"/>
    </location>
</feature>
<evidence type="ECO:0000256" key="2">
    <source>
        <dbReference type="SAM" id="Phobius"/>
    </source>
</evidence>
<dbReference type="OrthoDB" id="1179282at2"/>
<proteinExistence type="predicted"/>
<dbReference type="Proteomes" id="UP000294749">
    <property type="component" value="Unassembled WGS sequence"/>
</dbReference>
<gene>
    <name evidence="3" type="ORF">CLV90_0447</name>
</gene>
<name>A0A4R7K5A5_9FLAO</name>
<evidence type="ECO:0000256" key="1">
    <source>
        <dbReference type="SAM" id="MobiDB-lite"/>
    </source>
</evidence>
<feature type="transmembrane region" description="Helical" evidence="2">
    <location>
        <begin position="57"/>
        <end position="75"/>
    </location>
</feature>
<comment type="caution">
    <text evidence="3">The sequence shown here is derived from an EMBL/GenBank/DDBJ whole genome shotgun (WGS) entry which is preliminary data.</text>
</comment>